<dbReference type="HOGENOM" id="CLU_000445_0_6_9"/>
<keyword evidence="10" id="KW-0804">Transcription</keyword>
<dbReference type="OrthoDB" id="9803970at2"/>
<evidence type="ECO:0000256" key="3">
    <source>
        <dbReference type="ARBA" id="ARBA00022490"/>
    </source>
</evidence>
<accession>C8W3D2</accession>
<keyword evidence="6" id="KW-0067">ATP-binding</keyword>
<dbReference type="eggNOG" id="COG2204">
    <property type="taxonomic scope" value="Bacteria"/>
</dbReference>
<dbReference type="Proteomes" id="UP000002217">
    <property type="component" value="Chromosome"/>
</dbReference>
<dbReference type="Pfam" id="PF25601">
    <property type="entry name" value="AAA_lid_14"/>
    <property type="match status" value="1"/>
</dbReference>
<evidence type="ECO:0000256" key="1">
    <source>
        <dbReference type="ARBA" id="ARBA00004496"/>
    </source>
</evidence>
<evidence type="ECO:0000313" key="15">
    <source>
        <dbReference type="EMBL" id="ACV61899.1"/>
    </source>
</evidence>
<dbReference type="InterPro" id="IPR027417">
    <property type="entry name" value="P-loop_NTPase"/>
</dbReference>
<dbReference type="FunFam" id="3.40.50.300:FF:000006">
    <property type="entry name" value="DNA-binding transcriptional regulator NtrC"/>
    <property type="match status" value="1"/>
</dbReference>
<evidence type="ECO:0000259" key="13">
    <source>
        <dbReference type="PROSITE" id="PS50045"/>
    </source>
</evidence>
<dbReference type="InterPro" id="IPR009057">
    <property type="entry name" value="Homeodomain-like_sf"/>
</dbReference>
<dbReference type="FunFam" id="3.40.50.2300:FF:000018">
    <property type="entry name" value="DNA-binding transcriptional regulator NtrC"/>
    <property type="match status" value="1"/>
</dbReference>
<dbReference type="RefSeq" id="WP_015756614.1">
    <property type="nucleotide sequence ID" value="NC_013216.1"/>
</dbReference>
<dbReference type="FunFam" id="1.10.8.60:FF:000014">
    <property type="entry name" value="DNA-binding transcriptional regulator NtrC"/>
    <property type="match status" value="1"/>
</dbReference>
<comment type="subcellular location">
    <subcellularLocation>
        <location evidence="1">Cytoplasm</location>
    </subcellularLocation>
</comment>
<evidence type="ECO:0000256" key="9">
    <source>
        <dbReference type="ARBA" id="ARBA00023159"/>
    </source>
</evidence>
<dbReference type="InterPro" id="IPR003593">
    <property type="entry name" value="AAA+_ATPase"/>
</dbReference>
<keyword evidence="3" id="KW-0963">Cytoplasm</keyword>
<dbReference type="SUPFAM" id="SSF52172">
    <property type="entry name" value="CheY-like"/>
    <property type="match status" value="1"/>
</dbReference>
<dbReference type="Pfam" id="PF02954">
    <property type="entry name" value="HTH_8"/>
    <property type="match status" value="1"/>
</dbReference>
<evidence type="ECO:0000256" key="11">
    <source>
        <dbReference type="ARBA" id="ARBA00024867"/>
    </source>
</evidence>
<dbReference type="GO" id="GO:0005524">
    <property type="term" value="F:ATP binding"/>
    <property type="evidence" value="ECO:0007669"/>
    <property type="project" value="UniProtKB-KW"/>
</dbReference>
<dbReference type="SUPFAM" id="SSF46689">
    <property type="entry name" value="Homeodomain-like"/>
    <property type="match status" value="1"/>
</dbReference>
<feature type="domain" description="Response regulatory" evidence="14">
    <location>
        <begin position="7"/>
        <end position="121"/>
    </location>
</feature>
<keyword evidence="8" id="KW-0238">DNA-binding</keyword>
<dbReference type="SMART" id="SM00448">
    <property type="entry name" value="REC"/>
    <property type="match status" value="1"/>
</dbReference>
<evidence type="ECO:0000256" key="8">
    <source>
        <dbReference type="ARBA" id="ARBA00023125"/>
    </source>
</evidence>
<dbReference type="PROSITE" id="PS00676">
    <property type="entry name" value="SIGMA54_INTERACT_2"/>
    <property type="match status" value="1"/>
</dbReference>
<protein>
    <recommendedName>
        <fullName evidence="2">Stage 0 sporulation protein A homolog</fullName>
    </recommendedName>
</protein>
<keyword evidence="9" id="KW-0010">Activator</keyword>
<dbReference type="InterPro" id="IPR011006">
    <property type="entry name" value="CheY-like_superfamily"/>
</dbReference>
<feature type="modified residue" description="4-aspartylphosphate" evidence="12">
    <location>
        <position position="56"/>
    </location>
</feature>
<evidence type="ECO:0000313" key="16">
    <source>
        <dbReference type="Proteomes" id="UP000002217"/>
    </source>
</evidence>
<dbReference type="PROSITE" id="PS00675">
    <property type="entry name" value="SIGMA54_INTERACT_1"/>
    <property type="match status" value="1"/>
</dbReference>
<dbReference type="PRINTS" id="PR01590">
    <property type="entry name" value="HTHFIS"/>
</dbReference>
<comment type="function">
    <text evidence="11">May play the central regulatory role in sporulation. It may be an element of the effector pathway responsible for the activation of sporulation genes in response to nutritional stress. Spo0A may act in concert with spo0H (a sigma factor) to control the expression of some genes that are critical to the sporulation process.</text>
</comment>
<evidence type="ECO:0000256" key="2">
    <source>
        <dbReference type="ARBA" id="ARBA00018672"/>
    </source>
</evidence>
<dbReference type="Gene3D" id="3.40.50.300">
    <property type="entry name" value="P-loop containing nucleotide triphosphate hydrolases"/>
    <property type="match status" value="1"/>
</dbReference>
<dbReference type="InterPro" id="IPR025944">
    <property type="entry name" value="Sigma_54_int_dom_CS"/>
</dbReference>
<dbReference type="InterPro" id="IPR025943">
    <property type="entry name" value="Sigma_54_int_dom_ATP-bd_2"/>
</dbReference>
<dbReference type="PANTHER" id="PTHR32071">
    <property type="entry name" value="TRANSCRIPTIONAL REGULATORY PROTEIN"/>
    <property type="match status" value="1"/>
</dbReference>
<dbReference type="Gene3D" id="1.10.10.60">
    <property type="entry name" value="Homeodomain-like"/>
    <property type="match status" value="1"/>
</dbReference>
<proteinExistence type="predicted"/>
<dbReference type="EMBL" id="CP001720">
    <property type="protein sequence ID" value="ACV61899.1"/>
    <property type="molecule type" value="Genomic_DNA"/>
</dbReference>
<keyword evidence="5" id="KW-0547">Nucleotide-binding</keyword>
<keyword evidence="7" id="KW-0805">Transcription regulation</keyword>
<dbReference type="GO" id="GO:0005737">
    <property type="term" value="C:cytoplasm"/>
    <property type="evidence" value="ECO:0007669"/>
    <property type="project" value="UniProtKB-SubCell"/>
</dbReference>
<dbReference type="SUPFAM" id="SSF52540">
    <property type="entry name" value="P-loop containing nucleoside triphosphate hydrolases"/>
    <property type="match status" value="1"/>
</dbReference>
<dbReference type="PROSITE" id="PS50045">
    <property type="entry name" value="SIGMA54_INTERACT_4"/>
    <property type="match status" value="1"/>
</dbReference>
<keyword evidence="4 12" id="KW-0597">Phosphoprotein</keyword>
<dbReference type="CDD" id="cd00009">
    <property type="entry name" value="AAA"/>
    <property type="match status" value="1"/>
</dbReference>
<dbReference type="InterPro" id="IPR058031">
    <property type="entry name" value="AAA_lid_NorR"/>
</dbReference>
<keyword evidence="16" id="KW-1185">Reference proteome</keyword>
<dbReference type="KEGG" id="dae:Dtox_1013"/>
<dbReference type="GO" id="GO:0006355">
    <property type="term" value="P:regulation of DNA-templated transcription"/>
    <property type="evidence" value="ECO:0007669"/>
    <property type="project" value="InterPro"/>
</dbReference>
<evidence type="ECO:0000256" key="5">
    <source>
        <dbReference type="ARBA" id="ARBA00022741"/>
    </source>
</evidence>
<dbReference type="InterPro" id="IPR025662">
    <property type="entry name" value="Sigma_54_int_dom_ATP-bd_1"/>
</dbReference>
<dbReference type="PROSITE" id="PS50110">
    <property type="entry name" value="RESPONSE_REGULATORY"/>
    <property type="match status" value="1"/>
</dbReference>
<feature type="domain" description="Sigma-54 factor interaction" evidence="13">
    <location>
        <begin position="145"/>
        <end position="374"/>
    </location>
</feature>
<evidence type="ECO:0000259" key="14">
    <source>
        <dbReference type="PROSITE" id="PS50110"/>
    </source>
</evidence>
<evidence type="ECO:0000256" key="10">
    <source>
        <dbReference type="ARBA" id="ARBA00023163"/>
    </source>
</evidence>
<dbReference type="Gene3D" id="1.10.8.60">
    <property type="match status" value="1"/>
</dbReference>
<evidence type="ECO:0000256" key="4">
    <source>
        <dbReference type="ARBA" id="ARBA00022553"/>
    </source>
</evidence>
<dbReference type="InterPro" id="IPR002078">
    <property type="entry name" value="Sigma_54_int"/>
</dbReference>
<dbReference type="Pfam" id="PF00158">
    <property type="entry name" value="Sigma54_activat"/>
    <property type="match status" value="1"/>
</dbReference>
<evidence type="ECO:0000256" key="7">
    <source>
        <dbReference type="ARBA" id="ARBA00023015"/>
    </source>
</evidence>
<dbReference type="Pfam" id="PF00072">
    <property type="entry name" value="Response_reg"/>
    <property type="match status" value="1"/>
</dbReference>
<name>C8W3D2_DESAS</name>
<dbReference type="PROSITE" id="PS00688">
    <property type="entry name" value="SIGMA54_INTERACT_3"/>
    <property type="match status" value="1"/>
</dbReference>
<dbReference type="STRING" id="485916.Dtox_1013"/>
<dbReference type="SMART" id="SM00382">
    <property type="entry name" value="AAA"/>
    <property type="match status" value="1"/>
</dbReference>
<dbReference type="GO" id="GO:0000160">
    <property type="term" value="P:phosphorelay signal transduction system"/>
    <property type="evidence" value="ECO:0007669"/>
    <property type="project" value="InterPro"/>
</dbReference>
<dbReference type="AlphaFoldDB" id="C8W3D2"/>
<evidence type="ECO:0000256" key="12">
    <source>
        <dbReference type="PROSITE-ProRule" id="PRU00169"/>
    </source>
</evidence>
<gene>
    <name evidence="15" type="ordered locus">Dtox_1013</name>
</gene>
<dbReference type="Gene3D" id="3.40.50.2300">
    <property type="match status" value="1"/>
</dbReference>
<dbReference type="GO" id="GO:0043565">
    <property type="term" value="F:sequence-specific DNA binding"/>
    <property type="evidence" value="ECO:0007669"/>
    <property type="project" value="InterPro"/>
</dbReference>
<evidence type="ECO:0000256" key="6">
    <source>
        <dbReference type="ARBA" id="ARBA00022840"/>
    </source>
</evidence>
<dbReference type="InterPro" id="IPR002197">
    <property type="entry name" value="HTH_Fis"/>
</dbReference>
<reference evidence="15 16" key="1">
    <citation type="journal article" date="2009" name="Stand. Genomic Sci.">
        <title>Complete genome sequence of Desulfotomaculum acetoxidans type strain (5575).</title>
        <authorList>
            <person name="Spring S."/>
            <person name="Lapidus A."/>
            <person name="Schroder M."/>
            <person name="Gleim D."/>
            <person name="Sims D."/>
            <person name="Meincke L."/>
            <person name="Glavina Del Rio T."/>
            <person name="Tice H."/>
            <person name="Copeland A."/>
            <person name="Cheng J.F."/>
            <person name="Lucas S."/>
            <person name="Chen F."/>
            <person name="Nolan M."/>
            <person name="Bruce D."/>
            <person name="Goodwin L."/>
            <person name="Pitluck S."/>
            <person name="Ivanova N."/>
            <person name="Mavromatis K."/>
            <person name="Mikhailova N."/>
            <person name="Pati A."/>
            <person name="Chen A."/>
            <person name="Palaniappan K."/>
            <person name="Land M."/>
            <person name="Hauser L."/>
            <person name="Chang Y.J."/>
            <person name="Jeffries C.D."/>
            <person name="Chain P."/>
            <person name="Saunders E."/>
            <person name="Brettin T."/>
            <person name="Detter J.C."/>
            <person name="Goker M."/>
            <person name="Bristow J."/>
            <person name="Eisen J.A."/>
            <person name="Markowitz V."/>
            <person name="Hugenholtz P."/>
            <person name="Kyrpides N.C."/>
            <person name="Klenk H.P."/>
            <person name="Han C."/>
        </authorList>
    </citation>
    <scope>NUCLEOTIDE SEQUENCE [LARGE SCALE GENOMIC DNA]</scope>
    <source>
        <strain evidence="16">ATCC 49208 / DSM 771 / VKM B-1644</strain>
    </source>
</reference>
<organism evidence="15 16">
    <name type="scientific">Desulfofarcimen acetoxidans (strain ATCC 49208 / DSM 771 / KCTC 5769 / VKM B-1644 / 5575)</name>
    <name type="common">Desulfotomaculum acetoxidans</name>
    <dbReference type="NCBI Taxonomy" id="485916"/>
    <lineage>
        <taxon>Bacteria</taxon>
        <taxon>Bacillati</taxon>
        <taxon>Bacillota</taxon>
        <taxon>Clostridia</taxon>
        <taxon>Eubacteriales</taxon>
        <taxon>Peptococcaceae</taxon>
        <taxon>Desulfofarcimen</taxon>
    </lineage>
</organism>
<dbReference type="InterPro" id="IPR001789">
    <property type="entry name" value="Sig_transdc_resp-reg_receiver"/>
</dbReference>
<sequence>MTKPAKLVLVVDDESSVREVLTDIFLDSGFNVKTASNGRDALDKIDQYQPDVVFMDIRMPEMGGIEVLEIINRRGSQIPIILMTAYGSTETTIEAMKLGAFDYLMKPLNIKEVMRVLEKAVEIKELIDDNTDMPDEDIEYKEDQMIGFSPIMQNVYKIIGRVANTSATVLIRGESGTGKELVARAIHYNSVRKDKPFIKINCASIPESLLESELFGYERGAFTGAVSVKSGRFELANKGTLFLDEIGEMSPALQAKLLRVLQEKEFDRLGGTETIKVDVRIIAATNIDLEKSIEEGVFREDLFYRLNVVDIMLPPLRERKEDIPALVDYIIKCCNVEYSKAVTGFSNEAAAMLRAYDWPGNVRELKNLCERAVLMSSGPVLTLDDLPISLKKGSKRLSWLSEIEGESFKEIVSEVEREVIIKALEDNNWNRSAAASALKMNRSSFYAKMKELGIIE</sequence>